<dbReference type="EMBL" id="JABFUD020000011">
    <property type="protein sequence ID" value="KAI5074008.1"/>
    <property type="molecule type" value="Genomic_DNA"/>
</dbReference>
<dbReference type="SUPFAM" id="SSF54736">
    <property type="entry name" value="ClpS-like"/>
    <property type="match status" value="1"/>
</dbReference>
<dbReference type="OrthoDB" id="250175at2759"/>
<dbReference type="SUPFAM" id="SSF48300">
    <property type="entry name" value="Ribosomal protein L7/12, oligomerisation (N-terminal) domain"/>
    <property type="match status" value="1"/>
</dbReference>
<evidence type="ECO:0000256" key="1">
    <source>
        <dbReference type="ARBA" id="ARBA00007197"/>
    </source>
</evidence>
<dbReference type="Gene3D" id="1.20.5.710">
    <property type="entry name" value="Single helix bin"/>
    <property type="match status" value="1"/>
</dbReference>
<dbReference type="GO" id="GO:0003735">
    <property type="term" value="F:structural constituent of ribosome"/>
    <property type="evidence" value="ECO:0007669"/>
    <property type="project" value="InterPro"/>
</dbReference>
<keyword evidence="8" id="KW-1185">Reference proteome</keyword>
<dbReference type="Pfam" id="PF16320">
    <property type="entry name" value="Ribosomal_L12_N"/>
    <property type="match status" value="1"/>
</dbReference>
<keyword evidence="3" id="KW-0687">Ribonucleoprotein</keyword>
<dbReference type="InterPro" id="IPR013823">
    <property type="entry name" value="Ribosomal_bL12_C"/>
</dbReference>
<dbReference type="GO" id="GO:1990904">
    <property type="term" value="C:ribonucleoprotein complex"/>
    <property type="evidence" value="ECO:0007669"/>
    <property type="project" value="UniProtKB-KW"/>
</dbReference>
<dbReference type="AlphaFoldDB" id="A0A9D4UTW4"/>
<name>A0A9D4UTW4_ADICA</name>
<organism evidence="7 8">
    <name type="scientific">Adiantum capillus-veneris</name>
    <name type="common">Maidenhair fern</name>
    <dbReference type="NCBI Taxonomy" id="13818"/>
    <lineage>
        <taxon>Eukaryota</taxon>
        <taxon>Viridiplantae</taxon>
        <taxon>Streptophyta</taxon>
        <taxon>Embryophyta</taxon>
        <taxon>Tracheophyta</taxon>
        <taxon>Polypodiopsida</taxon>
        <taxon>Polypodiidae</taxon>
        <taxon>Polypodiales</taxon>
        <taxon>Pteridineae</taxon>
        <taxon>Pteridaceae</taxon>
        <taxon>Vittarioideae</taxon>
        <taxon>Adiantum</taxon>
    </lineage>
</organism>
<evidence type="ECO:0000256" key="4">
    <source>
        <dbReference type="SAM" id="MobiDB-lite"/>
    </source>
</evidence>
<protein>
    <recommendedName>
        <fullName evidence="9">Ribosomal protein L7/L12 C-terminal domain-containing protein</fullName>
    </recommendedName>
</protein>
<dbReference type="Proteomes" id="UP000886520">
    <property type="component" value="Chromosome 11"/>
</dbReference>
<dbReference type="InterPro" id="IPR014719">
    <property type="entry name" value="Ribosomal_bL12_C/ClpS-like"/>
</dbReference>
<dbReference type="GO" id="GO:0006412">
    <property type="term" value="P:translation"/>
    <property type="evidence" value="ECO:0007669"/>
    <property type="project" value="InterPro"/>
</dbReference>
<keyword evidence="2" id="KW-0689">Ribosomal protein</keyword>
<evidence type="ECO:0008006" key="9">
    <source>
        <dbReference type="Google" id="ProtNLM"/>
    </source>
</evidence>
<evidence type="ECO:0000256" key="3">
    <source>
        <dbReference type="ARBA" id="ARBA00023274"/>
    </source>
</evidence>
<gene>
    <name evidence="7" type="ORF">GOP47_0012021</name>
</gene>
<evidence type="ECO:0000259" key="5">
    <source>
        <dbReference type="Pfam" id="PF00542"/>
    </source>
</evidence>
<evidence type="ECO:0000313" key="7">
    <source>
        <dbReference type="EMBL" id="KAI5074008.1"/>
    </source>
</evidence>
<feature type="domain" description="Large ribosomal subunit protein bL12 oligomerization" evidence="6">
    <location>
        <begin position="109"/>
        <end position="152"/>
    </location>
</feature>
<comment type="caution">
    <text evidence="7">The sequence shown here is derived from an EMBL/GenBank/DDBJ whole genome shotgun (WGS) entry which is preliminary data.</text>
</comment>
<sequence length="240" mass="25764">MSRLFGRARLYISTASKGLSYPALPAVFQDAGACTPSQTLPSCTPPYAELSVFFKNLHTTTHKKGAATKLKEVAVDNSDYIDTPKPADYNPSSFDPQESRSPPADKIIRIVDEIAHLTMIEAADLAHLLKKKLGLPDSAMPYYGGGMGAGTATAQGAQSPAAQEEKAPEKTNFDVKLEKFDAASKIKIIKEVRTFTTLGLKEAKELVEKLPAVLKAGVAKEEAEKIVEKLKAVGATCVLE</sequence>
<dbReference type="GO" id="GO:0005737">
    <property type="term" value="C:cytoplasm"/>
    <property type="evidence" value="ECO:0007669"/>
    <property type="project" value="UniProtKB-ARBA"/>
</dbReference>
<evidence type="ECO:0000259" key="6">
    <source>
        <dbReference type="Pfam" id="PF16320"/>
    </source>
</evidence>
<feature type="compositionally biased region" description="Polar residues" evidence="4">
    <location>
        <begin position="90"/>
        <end position="100"/>
    </location>
</feature>
<feature type="region of interest" description="Disordered" evidence="4">
    <location>
        <begin position="81"/>
        <end position="102"/>
    </location>
</feature>
<dbReference type="NCBIfam" id="TIGR00855">
    <property type="entry name" value="L12"/>
    <property type="match status" value="1"/>
</dbReference>
<dbReference type="FunFam" id="3.30.1390.10:FF:000001">
    <property type="entry name" value="50S ribosomal protein L7/L12"/>
    <property type="match status" value="1"/>
</dbReference>
<feature type="domain" description="Large ribosomal subunit protein bL12 C-terminal" evidence="5">
    <location>
        <begin position="173"/>
        <end position="239"/>
    </location>
</feature>
<dbReference type="HAMAP" id="MF_00368">
    <property type="entry name" value="Ribosomal_bL12"/>
    <property type="match status" value="1"/>
</dbReference>
<accession>A0A9D4UTW4</accession>
<dbReference type="InterPro" id="IPR008932">
    <property type="entry name" value="Ribosomal_bL12_oligo"/>
</dbReference>
<dbReference type="Pfam" id="PF00542">
    <property type="entry name" value="Ribosomal_L12"/>
    <property type="match status" value="1"/>
</dbReference>
<dbReference type="CDD" id="cd00387">
    <property type="entry name" value="Ribosomal_L7_L12"/>
    <property type="match status" value="1"/>
</dbReference>
<dbReference type="Gene3D" id="3.30.1390.10">
    <property type="match status" value="1"/>
</dbReference>
<proteinExistence type="inferred from homology"/>
<dbReference type="GO" id="GO:0003729">
    <property type="term" value="F:mRNA binding"/>
    <property type="evidence" value="ECO:0007669"/>
    <property type="project" value="TreeGrafter"/>
</dbReference>
<dbReference type="InterPro" id="IPR000206">
    <property type="entry name" value="Ribosomal_bL12"/>
</dbReference>
<dbReference type="PANTHER" id="PTHR45987">
    <property type="entry name" value="39S RIBOSOMAL PROTEIN L12"/>
    <property type="match status" value="1"/>
</dbReference>
<evidence type="ECO:0000256" key="2">
    <source>
        <dbReference type="ARBA" id="ARBA00022980"/>
    </source>
</evidence>
<dbReference type="GO" id="GO:0005840">
    <property type="term" value="C:ribosome"/>
    <property type="evidence" value="ECO:0007669"/>
    <property type="project" value="UniProtKB-KW"/>
</dbReference>
<dbReference type="InterPro" id="IPR036235">
    <property type="entry name" value="Ribosomal_bL12_oligo_N_sf"/>
</dbReference>
<comment type="similarity">
    <text evidence="1">Belongs to the bacterial ribosomal protein bL12 family.</text>
</comment>
<evidence type="ECO:0000313" key="8">
    <source>
        <dbReference type="Proteomes" id="UP000886520"/>
    </source>
</evidence>
<dbReference type="PANTHER" id="PTHR45987:SF4">
    <property type="entry name" value="LARGE RIBOSOMAL SUBUNIT PROTEIN BL12M"/>
    <property type="match status" value="1"/>
</dbReference>
<reference evidence="7" key="1">
    <citation type="submission" date="2021-01" db="EMBL/GenBank/DDBJ databases">
        <title>Adiantum capillus-veneris genome.</title>
        <authorList>
            <person name="Fang Y."/>
            <person name="Liao Q."/>
        </authorList>
    </citation>
    <scope>NUCLEOTIDE SEQUENCE</scope>
    <source>
        <strain evidence="7">H3</strain>
        <tissue evidence="7">Leaf</tissue>
    </source>
</reference>